<proteinExistence type="predicted"/>
<gene>
    <name evidence="2" type="ORF">RhiirA1_397551</name>
</gene>
<feature type="compositionally biased region" description="Acidic residues" evidence="1">
    <location>
        <begin position="203"/>
        <end position="223"/>
    </location>
</feature>
<feature type="region of interest" description="Disordered" evidence="1">
    <location>
        <begin position="199"/>
        <end position="223"/>
    </location>
</feature>
<reference evidence="2 3" key="1">
    <citation type="submission" date="2017-10" db="EMBL/GenBank/DDBJ databases">
        <title>Extensive intraspecific genome diversity in a model arbuscular mycorrhizal fungus.</title>
        <authorList>
            <person name="Chen E.C.H."/>
            <person name="Morin E."/>
            <person name="Baudet D."/>
            <person name="Noel J."/>
            <person name="Ndikumana S."/>
            <person name="Charron P."/>
            <person name="St-Onge C."/>
            <person name="Giorgi J."/>
            <person name="Grigoriev I.V."/>
            <person name="Roux C."/>
            <person name="Martin F.M."/>
            <person name="Corradi N."/>
        </authorList>
    </citation>
    <scope>NUCLEOTIDE SEQUENCE [LARGE SCALE GENOMIC DNA]</scope>
    <source>
        <strain evidence="2 3">A1</strain>
    </source>
</reference>
<accession>A0A2N0RGV8</accession>
<reference evidence="2 3" key="2">
    <citation type="submission" date="2017-10" db="EMBL/GenBank/DDBJ databases">
        <title>Genome analyses suggest a sexual origin of heterokaryosis in a supposedly ancient asexual fungus.</title>
        <authorList>
            <person name="Corradi N."/>
            <person name="Sedzielewska K."/>
            <person name="Noel J."/>
            <person name="Charron P."/>
            <person name="Farinelli L."/>
            <person name="Marton T."/>
            <person name="Kruger M."/>
            <person name="Pelin A."/>
            <person name="Brachmann A."/>
            <person name="Corradi N."/>
        </authorList>
    </citation>
    <scope>NUCLEOTIDE SEQUENCE [LARGE SCALE GENOMIC DNA]</scope>
    <source>
        <strain evidence="2 3">A1</strain>
    </source>
</reference>
<protein>
    <submittedName>
        <fullName evidence="2">Uncharacterized protein</fullName>
    </submittedName>
</protein>
<evidence type="ECO:0000256" key="1">
    <source>
        <dbReference type="SAM" id="MobiDB-lite"/>
    </source>
</evidence>
<evidence type="ECO:0000313" key="2">
    <source>
        <dbReference type="EMBL" id="PKC62541.1"/>
    </source>
</evidence>
<name>A0A2N0RGV8_9GLOM</name>
<sequence>MARECLRCGFCRSKVWSKYFYSLLIGKNIRKFPTMELIDLVSLCVRCRLIPDARHLSHKTKYYAGLTRIYIPTAKDLERLRLIVGGALYAPILKIQSYQLLSLFISYAVYTFPELPPKHEAKKYVKTSVSGETETHFLAKLPKLGETGFAKGFAKLRKFRQVSPISEVWANFARFRQFRNSFAFFRFRFRHFANQKTVSPETLPDESDDGEVSLDDSDDEEYF</sequence>
<organism evidence="2 3">
    <name type="scientific">Rhizophagus irregularis</name>
    <dbReference type="NCBI Taxonomy" id="588596"/>
    <lineage>
        <taxon>Eukaryota</taxon>
        <taxon>Fungi</taxon>
        <taxon>Fungi incertae sedis</taxon>
        <taxon>Mucoromycota</taxon>
        <taxon>Glomeromycotina</taxon>
        <taxon>Glomeromycetes</taxon>
        <taxon>Glomerales</taxon>
        <taxon>Glomeraceae</taxon>
        <taxon>Rhizophagus</taxon>
    </lineage>
</organism>
<dbReference type="AlphaFoldDB" id="A0A2N0RGV8"/>
<comment type="caution">
    <text evidence="2">The sequence shown here is derived from an EMBL/GenBank/DDBJ whole genome shotgun (WGS) entry which is preliminary data.</text>
</comment>
<dbReference type="EMBL" id="LLXH01000845">
    <property type="protein sequence ID" value="PKC62541.1"/>
    <property type="molecule type" value="Genomic_DNA"/>
</dbReference>
<dbReference type="Proteomes" id="UP000232688">
    <property type="component" value="Unassembled WGS sequence"/>
</dbReference>
<evidence type="ECO:0000313" key="3">
    <source>
        <dbReference type="Proteomes" id="UP000232688"/>
    </source>
</evidence>
<dbReference type="VEuPathDB" id="FungiDB:RhiirA1_397551"/>